<dbReference type="STRING" id="215200.SAMN05216454_1271"/>
<keyword evidence="3" id="KW-1185">Reference proteome</keyword>
<feature type="transmembrane region" description="Helical" evidence="1">
    <location>
        <begin position="126"/>
        <end position="148"/>
    </location>
</feature>
<accession>A0A1H8KAM5</accession>
<keyword evidence="1" id="KW-0472">Membrane</keyword>
<evidence type="ECO:0008006" key="4">
    <source>
        <dbReference type="Google" id="ProtNLM"/>
    </source>
</evidence>
<evidence type="ECO:0000313" key="2">
    <source>
        <dbReference type="EMBL" id="SEN90062.1"/>
    </source>
</evidence>
<sequence>MNFLLALSLSTGFCCGVWAFISQIPAFNLVTWIGFAGCTAYFASGKHGLEGMSSAFFSTMSGVISAVIAVFISGLFSNIASMGVIMTGIVSGTMCLKSSIKKMWFIPGAFIGCFSSFAYISSGANLLSKDIISLILSLSLGTVLALCCDKGGDFLFNKFNKKESEIDS</sequence>
<feature type="transmembrane region" description="Helical" evidence="1">
    <location>
        <begin position="103"/>
        <end position="120"/>
    </location>
</feature>
<dbReference type="RefSeq" id="WP_091976119.1">
    <property type="nucleotide sequence ID" value="NZ_FODF01000027.1"/>
</dbReference>
<dbReference type="InterPro" id="IPR009476">
    <property type="entry name" value="DUF1097"/>
</dbReference>
<gene>
    <name evidence="2" type="ORF">SAMN05216454_1271</name>
</gene>
<keyword evidence="1" id="KW-1133">Transmembrane helix</keyword>
<reference evidence="2 3" key="1">
    <citation type="submission" date="2016-10" db="EMBL/GenBank/DDBJ databases">
        <authorList>
            <person name="de Groot N.N."/>
        </authorList>
    </citation>
    <scope>NUCLEOTIDE SEQUENCE [LARGE SCALE GENOMIC DNA]</scope>
    <source>
        <strain evidence="2 3">Calf135</strain>
    </source>
</reference>
<dbReference type="AlphaFoldDB" id="A0A1H8KAM5"/>
<proteinExistence type="predicted"/>
<name>A0A1H8KAM5_9FIRM</name>
<dbReference type="EMBL" id="FODF01000027">
    <property type="protein sequence ID" value="SEN90062.1"/>
    <property type="molecule type" value="Genomic_DNA"/>
</dbReference>
<protein>
    <recommendedName>
        <fullName evidence="4">DUF1097 domain-containing protein</fullName>
    </recommendedName>
</protein>
<keyword evidence="1" id="KW-0812">Transmembrane</keyword>
<dbReference type="Proteomes" id="UP000199512">
    <property type="component" value="Unassembled WGS sequence"/>
</dbReference>
<dbReference type="OrthoDB" id="8588554at2"/>
<evidence type="ECO:0000256" key="1">
    <source>
        <dbReference type="SAM" id="Phobius"/>
    </source>
</evidence>
<dbReference type="Pfam" id="PF06496">
    <property type="entry name" value="DUF1097"/>
    <property type="match status" value="1"/>
</dbReference>
<organism evidence="2 3">
    <name type="scientific">Peptostreptococcus russellii</name>
    <dbReference type="NCBI Taxonomy" id="215200"/>
    <lineage>
        <taxon>Bacteria</taxon>
        <taxon>Bacillati</taxon>
        <taxon>Bacillota</taxon>
        <taxon>Clostridia</taxon>
        <taxon>Peptostreptococcales</taxon>
        <taxon>Peptostreptococcaceae</taxon>
        <taxon>Peptostreptococcus</taxon>
    </lineage>
</organism>
<feature type="transmembrane region" description="Helical" evidence="1">
    <location>
        <begin position="56"/>
        <end position="73"/>
    </location>
</feature>
<evidence type="ECO:0000313" key="3">
    <source>
        <dbReference type="Proteomes" id="UP000199512"/>
    </source>
</evidence>